<dbReference type="EMBL" id="BMOD01000032">
    <property type="protein sequence ID" value="GGJ55123.1"/>
    <property type="molecule type" value="Genomic_DNA"/>
</dbReference>
<keyword evidence="3" id="KW-1185">Reference proteome</keyword>
<sequence>MTTWVWELYRDANGDIPQELQEHFYQLLKEKPQGIKPSLSDKQANILRTDIKFLCDFHPASLSHKMIDYFKEDGFFELKFIHDNLCYRYTFTMKDPQTFVFLDVFEKRYNGATKDRDKARTIKRLGELRSKIKAEKAAQKAVPKSQPKSQQGKTPRKKGRS</sequence>
<reference evidence="3" key="1">
    <citation type="journal article" date="2019" name="Int. J. Syst. Evol. Microbiol.">
        <title>The Global Catalogue of Microorganisms (GCM) 10K type strain sequencing project: providing services to taxonomists for standard genome sequencing and annotation.</title>
        <authorList>
            <consortium name="The Broad Institute Genomics Platform"/>
            <consortium name="The Broad Institute Genome Sequencing Center for Infectious Disease"/>
            <person name="Wu L."/>
            <person name="Ma J."/>
        </authorList>
    </citation>
    <scope>NUCLEOTIDE SEQUENCE [LARGE SCALE GENOMIC DNA]</scope>
    <source>
        <strain evidence="3">JCM 14370</strain>
    </source>
</reference>
<dbReference type="InterPro" id="IPR009241">
    <property type="entry name" value="HigB-like"/>
</dbReference>
<accession>A0ABQ2DGR6</accession>
<evidence type="ECO:0000256" key="1">
    <source>
        <dbReference type="SAM" id="MobiDB-lite"/>
    </source>
</evidence>
<evidence type="ECO:0000313" key="2">
    <source>
        <dbReference type="EMBL" id="GGJ55123.1"/>
    </source>
</evidence>
<dbReference type="Proteomes" id="UP000632222">
    <property type="component" value="Unassembled WGS sequence"/>
</dbReference>
<feature type="region of interest" description="Disordered" evidence="1">
    <location>
        <begin position="133"/>
        <end position="161"/>
    </location>
</feature>
<proteinExistence type="predicted"/>
<protein>
    <recommendedName>
        <fullName evidence="4">Addiction module toxin RelE</fullName>
    </recommendedName>
</protein>
<name>A0ABQ2DGR6_9DEIO</name>
<gene>
    <name evidence="2" type="ORF">GCM10008938_46560</name>
</gene>
<comment type="caution">
    <text evidence="2">The sequence shown here is derived from an EMBL/GenBank/DDBJ whole genome shotgun (WGS) entry which is preliminary data.</text>
</comment>
<evidence type="ECO:0008006" key="4">
    <source>
        <dbReference type="Google" id="ProtNLM"/>
    </source>
</evidence>
<evidence type="ECO:0000313" key="3">
    <source>
        <dbReference type="Proteomes" id="UP000632222"/>
    </source>
</evidence>
<organism evidence="2 3">
    <name type="scientific">Deinococcus roseus</name>
    <dbReference type="NCBI Taxonomy" id="392414"/>
    <lineage>
        <taxon>Bacteria</taxon>
        <taxon>Thermotogati</taxon>
        <taxon>Deinococcota</taxon>
        <taxon>Deinococci</taxon>
        <taxon>Deinococcales</taxon>
        <taxon>Deinococcaceae</taxon>
        <taxon>Deinococcus</taxon>
    </lineage>
</organism>
<dbReference type="RefSeq" id="WP_189007832.1">
    <property type="nucleotide sequence ID" value="NZ_BMOD01000032.1"/>
</dbReference>
<dbReference type="Pfam" id="PF05973">
    <property type="entry name" value="Gp49"/>
    <property type="match status" value="1"/>
</dbReference>